<dbReference type="InterPro" id="IPR007110">
    <property type="entry name" value="Ig-like_dom"/>
</dbReference>
<dbReference type="InterPro" id="IPR013098">
    <property type="entry name" value="Ig_I-set"/>
</dbReference>
<feature type="domain" description="Ig-like" evidence="4">
    <location>
        <begin position="1209"/>
        <end position="1252"/>
    </location>
</feature>
<feature type="domain" description="Ig-like" evidence="4">
    <location>
        <begin position="557"/>
        <end position="646"/>
    </location>
</feature>
<dbReference type="InterPro" id="IPR003598">
    <property type="entry name" value="Ig_sub2"/>
</dbReference>
<dbReference type="STRING" id="7209.A0A1I7VNG3"/>
<evidence type="ECO:0000256" key="2">
    <source>
        <dbReference type="ARBA" id="ARBA00023157"/>
    </source>
</evidence>
<evidence type="ECO:0000256" key="3">
    <source>
        <dbReference type="ARBA" id="ARBA00023319"/>
    </source>
</evidence>
<dbReference type="GO" id="GO:0007156">
    <property type="term" value="P:homophilic cell adhesion via plasma membrane adhesion molecules"/>
    <property type="evidence" value="ECO:0007669"/>
    <property type="project" value="TreeGrafter"/>
</dbReference>
<sequence length="1252" mass="138824">MTTPPKLGNDETLEVIVGKSVILNCDMEQEGFQSTISWLMEGFETLPSNAQIVLNGRRMYLNEATLLNEGLYQCRVRNSAGQSIKNFALTVLAPPSFRDKKYETNIQITSGTALSLTCYVDGHPPPNVQWLRDGQILIESHASISDRNQKLVVQHNDYANHRYTCIANNKAGSISREFLVQMIAPPTMIDSDDYGPIEVTEGNAITLECPLSTPINIMDIEWLKNGRPITLDNTNMQISLDKTRLVVVSIQKEAEGTYTCVARNSAGQATREFDVTVIVPPSITGKAVEHISIVENESLELECDFEADPIPDIHWSKDGVDVGDDVQLLNEKRTVLIPSVNSESGGSYRCGIINKAGRAEKTFNVRVIMKPELENANVTALIETLKHRPVSLECPLPVTSDADISWTKNSVPLAPGYSDNIQILNGGRQFVISDVQPDDQAMYSCVARNKAGETSKNYKLSVIAPPMIIGRGGLYKVIENNSLVLPCEVEGEPYPIITWIKDGKPALELNSVQTLSEGQQLKIVQADVEHRGSYVCLARNKVGQAEINFDVDVITRPAIAEDVKKITEVIRNDSVVIHCPIIDKRFSDEVTWLKDYQPIKIDGWKYAMSQLSRKLHINRADLRDEGSYSCHVRNDAGESRVDYKLNVLLPPEILILDKDKNRTVIENSAVTLGCPVTGKPEPVVEWFKDGELLTQFNITKRIDTGYLQGNDLRIERVELSNDLPTTLQVVNSGRYTCEAKNKAGMVEQDILLYVMTPPKIERERIPAEIGGKSQSALTINCPAYGRPTPTVTWLKAGRPFYHDSDVYLSANGMKLHFLNLKKNDVDRYTCIARNPAGEEKHDFVVKLLEAPTIEGPNILHRMQVNEGRTAIINCPVFGSPEPTIAWLKNGQPLGTGSRHAVLNGGRQLEISDTSATDDARYTCIATNDIGLADLETYLQVIRSPVIGGDKQELVEVFVNEAKDLFCDVSGTEPIDIEWLRDGKTMEFVGESHPATSYLQASSRGRILHILSAQILDTARYVCIAQNTAGEAKKIYDLHVLVPPIISETSSSPPLQTIIPGTGFTLECIVQALPDAQIIWTRNNRLIQPDYDLAFLNNNQTIWINAAREGLDGRYTCTATNKVGQATRDFIIKLTAPPVLDRDIQEMEVVVGEFVILTCKVLSGTGKLVDDRRIEIRNARLSDSGSYVCVVQNEAGEARKTYELIVHEPPRFLDMTNLNPSITVGRPLLLDCSVTGTPKPVIIWTKLNLPHGN</sequence>
<organism evidence="5 6">
    <name type="scientific">Loa loa</name>
    <name type="common">Eye worm</name>
    <name type="synonym">Filaria loa</name>
    <dbReference type="NCBI Taxonomy" id="7209"/>
    <lineage>
        <taxon>Eukaryota</taxon>
        <taxon>Metazoa</taxon>
        <taxon>Ecdysozoa</taxon>
        <taxon>Nematoda</taxon>
        <taxon>Chromadorea</taxon>
        <taxon>Rhabditida</taxon>
        <taxon>Spirurina</taxon>
        <taxon>Spiruromorpha</taxon>
        <taxon>Filarioidea</taxon>
        <taxon>Onchocercidae</taxon>
        <taxon>Loa</taxon>
    </lineage>
</organism>
<dbReference type="Proteomes" id="UP000095285">
    <property type="component" value="Unassembled WGS sequence"/>
</dbReference>
<evidence type="ECO:0000313" key="6">
    <source>
        <dbReference type="WBParaSite" id="EN70_4514"/>
    </source>
</evidence>
<proteinExistence type="predicted"/>
<reference evidence="5" key="1">
    <citation type="submission" date="2012-04" db="EMBL/GenBank/DDBJ databases">
        <title>The Genome Sequence of Loa loa.</title>
        <authorList>
            <consortium name="The Broad Institute Genome Sequencing Platform"/>
            <consortium name="Broad Institute Genome Sequencing Center for Infectious Disease"/>
            <person name="Nutman T.B."/>
            <person name="Fink D.L."/>
            <person name="Russ C."/>
            <person name="Young S."/>
            <person name="Zeng Q."/>
            <person name="Gargeya S."/>
            <person name="Alvarado L."/>
            <person name="Berlin A."/>
            <person name="Chapman S.B."/>
            <person name="Chen Z."/>
            <person name="Freedman E."/>
            <person name="Gellesch M."/>
            <person name="Goldberg J."/>
            <person name="Griggs A."/>
            <person name="Gujja S."/>
            <person name="Heilman E.R."/>
            <person name="Heiman D."/>
            <person name="Howarth C."/>
            <person name="Mehta T."/>
            <person name="Neiman D."/>
            <person name="Pearson M."/>
            <person name="Roberts A."/>
            <person name="Saif S."/>
            <person name="Shea T."/>
            <person name="Shenoy N."/>
            <person name="Sisk P."/>
            <person name="Stolte C."/>
            <person name="Sykes S."/>
            <person name="White J."/>
            <person name="Yandava C."/>
            <person name="Haas B."/>
            <person name="Henn M.R."/>
            <person name="Nusbaum C."/>
            <person name="Birren B."/>
        </authorList>
    </citation>
    <scope>NUCLEOTIDE SEQUENCE [LARGE SCALE GENOMIC DNA]</scope>
</reference>
<evidence type="ECO:0000313" key="5">
    <source>
        <dbReference type="Proteomes" id="UP000095285"/>
    </source>
</evidence>
<dbReference type="SMART" id="SM00409">
    <property type="entry name" value="IG"/>
    <property type="match status" value="13"/>
</dbReference>
<feature type="domain" description="Ig-like" evidence="4">
    <location>
        <begin position="758"/>
        <end position="846"/>
    </location>
</feature>
<dbReference type="PANTHER" id="PTHR45080">
    <property type="entry name" value="CONTACTIN 5"/>
    <property type="match status" value="1"/>
</dbReference>
<dbReference type="InterPro" id="IPR036179">
    <property type="entry name" value="Ig-like_dom_sf"/>
</dbReference>
<feature type="domain" description="Ig-like" evidence="4">
    <location>
        <begin position="371"/>
        <end position="461"/>
    </location>
</feature>
<dbReference type="CDD" id="cd00096">
    <property type="entry name" value="Ig"/>
    <property type="match status" value="4"/>
</dbReference>
<dbReference type="PROSITE" id="PS50835">
    <property type="entry name" value="IG_LIKE"/>
    <property type="match status" value="13"/>
</dbReference>
<dbReference type="GO" id="GO:0005886">
    <property type="term" value="C:plasma membrane"/>
    <property type="evidence" value="ECO:0007669"/>
    <property type="project" value="TreeGrafter"/>
</dbReference>
<evidence type="ECO:0000256" key="1">
    <source>
        <dbReference type="ARBA" id="ARBA00022729"/>
    </source>
</evidence>
<dbReference type="WBParaSite" id="EN70_4514">
    <property type="protein sequence ID" value="EN70_4514"/>
    <property type="gene ID" value="EN70_4514"/>
</dbReference>
<dbReference type="eggNOG" id="KOG4475">
    <property type="taxonomic scope" value="Eukaryota"/>
</dbReference>
<reference evidence="6" key="2">
    <citation type="submission" date="2016-11" db="UniProtKB">
        <authorList>
            <consortium name="WormBaseParasite"/>
        </authorList>
    </citation>
    <scope>IDENTIFICATION</scope>
</reference>
<dbReference type="SUPFAM" id="SSF48726">
    <property type="entry name" value="Immunoglobulin"/>
    <property type="match status" value="14"/>
</dbReference>
<feature type="domain" description="Ig-like" evidence="4">
    <location>
        <begin position="186"/>
        <end position="276"/>
    </location>
</feature>
<dbReference type="InterPro" id="IPR013783">
    <property type="entry name" value="Ig-like_fold"/>
</dbReference>
<dbReference type="GO" id="GO:0050808">
    <property type="term" value="P:synapse organization"/>
    <property type="evidence" value="ECO:0007669"/>
    <property type="project" value="TreeGrafter"/>
</dbReference>
<feature type="domain" description="Ig-like" evidence="4">
    <location>
        <begin position="281"/>
        <end position="364"/>
    </location>
</feature>
<accession>A0A1I7VNG3</accession>
<feature type="domain" description="Ig-like" evidence="4">
    <location>
        <begin position="856"/>
        <end position="939"/>
    </location>
</feature>
<dbReference type="InterPro" id="IPR050958">
    <property type="entry name" value="Cell_Adh-Cytoskel_Orgn"/>
</dbReference>
<dbReference type="Pfam" id="PF07679">
    <property type="entry name" value="I-set"/>
    <property type="match status" value="13"/>
</dbReference>
<feature type="domain" description="Ig-like" evidence="4">
    <location>
        <begin position="5"/>
        <end position="90"/>
    </location>
</feature>
<dbReference type="FunFam" id="2.60.40.10:FF:000503">
    <property type="entry name" value="Hemicentin 1"/>
    <property type="match status" value="2"/>
</dbReference>
<dbReference type="GO" id="GO:0030424">
    <property type="term" value="C:axon"/>
    <property type="evidence" value="ECO:0007669"/>
    <property type="project" value="TreeGrafter"/>
</dbReference>
<keyword evidence="2" id="KW-1015">Disulfide bond</keyword>
<evidence type="ECO:0000259" key="4">
    <source>
        <dbReference type="PROSITE" id="PS50835"/>
    </source>
</evidence>
<dbReference type="InterPro" id="IPR003599">
    <property type="entry name" value="Ig_sub"/>
</dbReference>
<dbReference type="PANTHER" id="PTHR45080:SF8">
    <property type="entry name" value="IG-LIKE DOMAIN-CONTAINING PROTEIN"/>
    <property type="match status" value="1"/>
</dbReference>
<dbReference type="Gene3D" id="2.60.40.10">
    <property type="entry name" value="Immunoglobulins"/>
    <property type="match status" value="14"/>
</dbReference>
<dbReference type="AlphaFoldDB" id="A0A1I7VNG3"/>
<feature type="domain" description="Ig-like" evidence="4">
    <location>
        <begin position="95"/>
        <end position="181"/>
    </location>
</feature>
<keyword evidence="3" id="KW-0393">Immunoglobulin domain</keyword>
<dbReference type="SMART" id="SM00408">
    <property type="entry name" value="IGc2"/>
    <property type="match status" value="13"/>
</dbReference>
<dbReference type="GO" id="GO:0008046">
    <property type="term" value="F:axon guidance receptor activity"/>
    <property type="evidence" value="ECO:0007669"/>
    <property type="project" value="TreeGrafter"/>
</dbReference>
<feature type="domain" description="Ig-like" evidence="4">
    <location>
        <begin position="465"/>
        <end position="548"/>
    </location>
</feature>
<dbReference type="FunFam" id="2.60.40.10:FF:000130">
    <property type="entry name" value="Hemicentin 1"/>
    <property type="match status" value="1"/>
</dbReference>
<protein>
    <submittedName>
        <fullName evidence="6">Hemicentin-1</fullName>
    </submittedName>
</protein>
<dbReference type="GO" id="GO:0043025">
    <property type="term" value="C:neuronal cell body"/>
    <property type="evidence" value="ECO:0007669"/>
    <property type="project" value="TreeGrafter"/>
</dbReference>
<feature type="domain" description="Ig-like" evidence="4">
    <location>
        <begin position="944"/>
        <end position="1035"/>
    </location>
</feature>
<name>A0A1I7VNG3_LOALO</name>
<feature type="domain" description="Ig-like" evidence="4">
    <location>
        <begin position="651"/>
        <end position="753"/>
    </location>
</feature>
<keyword evidence="1" id="KW-0732">Signal</keyword>
<feature type="domain" description="Ig-like" evidence="4">
    <location>
        <begin position="1043"/>
        <end position="1134"/>
    </location>
</feature>
<keyword evidence="5" id="KW-1185">Reference proteome</keyword>